<keyword evidence="1" id="KW-0378">Hydrolase</keyword>
<dbReference type="EMBL" id="JBBKAI010000002">
    <property type="protein sequence ID" value="MEJ8658777.1"/>
    <property type="molecule type" value="Genomic_DNA"/>
</dbReference>
<name>A0ACC6QKH8_9ACTN</name>
<dbReference type="Proteomes" id="UP001375539">
    <property type="component" value="Unassembled WGS sequence"/>
</dbReference>
<organism evidence="1 2">
    <name type="scientific">Streptomyces pratisoli</name>
    <dbReference type="NCBI Taxonomy" id="3139917"/>
    <lineage>
        <taxon>Bacteria</taxon>
        <taxon>Bacillati</taxon>
        <taxon>Actinomycetota</taxon>
        <taxon>Actinomycetes</taxon>
        <taxon>Kitasatosporales</taxon>
        <taxon>Streptomycetaceae</taxon>
        <taxon>Streptomyces</taxon>
    </lineage>
</organism>
<evidence type="ECO:0000313" key="1">
    <source>
        <dbReference type="EMBL" id="MEJ8658777.1"/>
    </source>
</evidence>
<protein>
    <submittedName>
        <fullName evidence="1">Alpha/beta hydrolase</fullName>
    </submittedName>
</protein>
<keyword evidence="2" id="KW-1185">Reference proteome</keyword>
<reference evidence="1" key="1">
    <citation type="submission" date="2024-03" db="EMBL/GenBank/DDBJ databases">
        <title>Novel Streptomyces species of biotechnological and ecological value are a feature of Machair soil.</title>
        <authorList>
            <person name="Prole J.R."/>
            <person name="Goodfellow M."/>
            <person name="Allenby N."/>
            <person name="Ward A.C."/>
        </authorList>
    </citation>
    <scope>NUCLEOTIDE SEQUENCE</scope>
    <source>
        <strain evidence="1">MS1.AVA.4</strain>
    </source>
</reference>
<evidence type="ECO:0000313" key="2">
    <source>
        <dbReference type="Proteomes" id="UP001375539"/>
    </source>
</evidence>
<accession>A0ACC6QKH8</accession>
<gene>
    <name evidence="1" type="ORF">WKI58_20030</name>
</gene>
<proteinExistence type="predicted"/>
<sequence length="288" mass="30424">MRSIYRSRAAHEHVRDWCEQRLDAWPVTHTRSYVDTSPGTTHVTTVGSTPAPGTPSIVLVPGTNMNTAVSLDTLESLSGVGQVLALDVPGQPGLSADIRPRRGRTAWYGRWLSEVVDQVAPQGAVVVGHSLGGAIALACRSERITARVLVSSAGLIRLRVSPAVLGATLPWLLRPTVHHAERLLRHMTAPDTEPPRALAEWMALVGASCRSSLAPPPLPRSALTATRTAPAFVIAGAHDAFLPTSPLRRAAGLLLGADLLEVGEAGHLVLDEAVNRVAVVVSEALGAR</sequence>
<comment type="caution">
    <text evidence="1">The sequence shown here is derived from an EMBL/GenBank/DDBJ whole genome shotgun (WGS) entry which is preliminary data.</text>
</comment>